<feature type="transmembrane region" description="Helical" evidence="1">
    <location>
        <begin position="217"/>
        <end position="238"/>
    </location>
</feature>
<accession>A0A379M003</accession>
<keyword evidence="1" id="KW-1133">Transmembrane helix</keyword>
<name>A0A379M003_9NOCA</name>
<keyword evidence="1" id="KW-0812">Transmembrane</keyword>
<keyword evidence="1" id="KW-0472">Membrane</keyword>
<protein>
    <submittedName>
        <fullName evidence="2">Uncharacterized protein</fullName>
    </submittedName>
</protein>
<proteinExistence type="predicted"/>
<evidence type="ECO:0000256" key="1">
    <source>
        <dbReference type="SAM" id="Phobius"/>
    </source>
</evidence>
<organism evidence="2 3">
    <name type="scientific">Rhodococcus gordoniae</name>
    <dbReference type="NCBI Taxonomy" id="223392"/>
    <lineage>
        <taxon>Bacteria</taxon>
        <taxon>Bacillati</taxon>
        <taxon>Actinomycetota</taxon>
        <taxon>Actinomycetes</taxon>
        <taxon>Mycobacteriales</taxon>
        <taxon>Nocardiaceae</taxon>
        <taxon>Rhodococcus</taxon>
    </lineage>
</organism>
<feature type="transmembrane region" description="Helical" evidence="1">
    <location>
        <begin position="269"/>
        <end position="296"/>
    </location>
</feature>
<evidence type="ECO:0000313" key="2">
    <source>
        <dbReference type="EMBL" id="SUE15472.1"/>
    </source>
</evidence>
<evidence type="ECO:0000313" key="3">
    <source>
        <dbReference type="Proteomes" id="UP000254569"/>
    </source>
</evidence>
<feature type="transmembrane region" description="Helical" evidence="1">
    <location>
        <begin position="303"/>
        <end position="322"/>
    </location>
</feature>
<sequence length="548" mass="59264">MKARSRWVFWTSCLIYLAAGLWLALDVQYYQGDSLSRVSAARTVLLSRDPHLAAIGFVFTPLTALVQVPLAGLSAWFPGLTAYSVTAVIMSAPFMAGAAVQIHKIACDRGCSPWFVWTVTAAFALNPMIVYYGANGMSEAPFLFALCWAARRLIRWCSTDDIHDLALAGIALALAYLARYDALAVGGAVTVFVALLVRYRSRRYAPGAGWQPAIMDAILVASPLALAFVVFVTTSWLVTGEGLAQFTSTYGNAAILEQSGGGSSGGLGAIAFSLAETVVLGPALPLLIPVVAVLAWRRRDLEPLVPFVAFGAVLGFAALSYARGMTFPFLRFYICAIPLLAVWVVQLAPRRGRFAARRPGPHTVPRAEDDSGAAPLGAVLLVCSLPITFVAMGSPALSQEQHALRTVLFPDDDDPSDVREQQRRVIAAFSTERRIAEYLDEMDLPPGSVLMDTVYGFAIFSATERPETFVIPSDSDFTAVLNRPSSYGVEYILTVPNEGRGTSDAVNRRYPTIYETGSDIAVLELEIPNDGADQPDWRLFRVSDRASS</sequence>
<feature type="transmembrane region" description="Helical" evidence="1">
    <location>
        <begin position="7"/>
        <end position="25"/>
    </location>
</feature>
<reference evidence="2 3" key="1">
    <citation type="submission" date="2018-06" db="EMBL/GenBank/DDBJ databases">
        <authorList>
            <consortium name="Pathogen Informatics"/>
            <person name="Doyle S."/>
        </authorList>
    </citation>
    <scope>NUCLEOTIDE SEQUENCE [LARGE SCALE GENOMIC DNA]</scope>
    <source>
        <strain evidence="2 3">NCTC13296</strain>
    </source>
</reference>
<keyword evidence="3" id="KW-1185">Reference proteome</keyword>
<feature type="transmembrane region" description="Helical" evidence="1">
    <location>
        <begin position="328"/>
        <end position="348"/>
    </location>
</feature>
<dbReference type="Proteomes" id="UP000254569">
    <property type="component" value="Unassembled WGS sequence"/>
</dbReference>
<dbReference type="EMBL" id="UGVI01000001">
    <property type="protein sequence ID" value="SUE15472.1"/>
    <property type="molecule type" value="Genomic_DNA"/>
</dbReference>
<feature type="transmembrane region" description="Helical" evidence="1">
    <location>
        <begin position="80"/>
        <end position="102"/>
    </location>
</feature>
<feature type="transmembrane region" description="Helical" evidence="1">
    <location>
        <begin position="114"/>
        <end position="134"/>
    </location>
</feature>
<dbReference type="AlphaFoldDB" id="A0A379M003"/>
<gene>
    <name evidence="2" type="ORF">NCTC13296_02334</name>
</gene>
<feature type="transmembrane region" description="Helical" evidence="1">
    <location>
        <begin position="177"/>
        <end position="197"/>
    </location>
</feature>
<dbReference type="RefSeq" id="WP_172506063.1">
    <property type="nucleotide sequence ID" value="NZ_LPZN01000015.1"/>
</dbReference>